<evidence type="ECO:0000256" key="18">
    <source>
        <dbReference type="ARBA" id="ARBA00023163"/>
    </source>
</evidence>
<evidence type="ECO:0000256" key="5">
    <source>
        <dbReference type="ARBA" id="ARBA00022454"/>
    </source>
</evidence>
<dbReference type="PIRSF" id="PIRSF500138">
    <property type="entry name" value="GPI8"/>
    <property type="match status" value="1"/>
</dbReference>
<evidence type="ECO:0000256" key="14">
    <source>
        <dbReference type="ARBA" id="ARBA00022833"/>
    </source>
</evidence>
<comment type="subcellular location">
    <subcellularLocation>
        <location evidence="2">Chromosome</location>
    </subcellularLocation>
    <subcellularLocation>
        <location evidence="1">Nucleus</location>
    </subcellularLocation>
</comment>
<feature type="active site" description="Nucleophile" evidence="20">
    <location>
        <position position="203"/>
    </location>
</feature>
<dbReference type="InterPro" id="IPR003616">
    <property type="entry name" value="Post-SET_dom"/>
</dbReference>
<evidence type="ECO:0000259" key="24">
    <source>
        <dbReference type="PROSITE" id="PS50280"/>
    </source>
</evidence>
<dbReference type="GO" id="GO:0005634">
    <property type="term" value="C:nucleus"/>
    <property type="evidence" value="ECO:0007669"/>
    <property type="project" value="UniProtKB-SubCell"/>
</dbReference>
<dbReference type="SUPFAM" id="SSF82199">
    <property type="entry name" value="SET domain"/>
    <property type="match status" value="1"/>
</dbReference>
<dbReference type="FunFam" id="3.40.50.1460:FF:000002">
    <property type="entry name" value="GPI-anchor transamidase"/>
    <property type="match status" value="1"/>
</dbReference>
<dbReference type="Pfam" id="PF05033">
    <property type="entry name" value="Pre-SET"/>
    <property type="match status" value="1"/>
</dbReference>
<dbReference type="GO" id="GO:0032259">
    <property type="term" value="P:methylation"/>
    <property type="evidence" value="ECO:0007669"/>
    <property type="project" value="UniProtKB-KW"/>
</dbReference>
<feature type="compositionally biased region" description="Basic and acidic residues" evidence="22">
    <location>
        <begin position="543"/>
        <end position="562"/>
    </location>
</feature>
<dbReference type="InterPro" id="IPR001096">
    <property type="entry name" value="Peptidase_C13"/>
</dbReference>
<feature type="active site" evidence="20">
    <location>
        <position position="161"/>
    </location>
</feature>
<feature type="domain" description="Pre-SET" evidence="25">
    <location>
        <begin position="1326"/>
        <end position="1399"/>
    </location>
</feature>
<evidence type="ECO:0000256" key="23">
    <source>
        <dbReference type="SAM" id="SignalP"/>
    </source>
</evidence>
<evidence type="ECO:0000256" key="6">
    <source>
        <dbReference type="ARBA" id="ARBA00022491"/>
    </source>
</evidence>
<keyword evidence="9 28" id="KW-0808">Transferase</keyword>
<feature type="coiled-coil region" evidence="21">
    <location>
        <begin position="379"/>
        <end position="409"/>
    </location>
</feature>
<dbReference type="Pfam" id="PF18358">
    <property type="entry name" value="Tudor_4"/>
    <property type="match status" value="1"/>
</dbReference>
<dbReference type="PROSITE" id="PS50867">
    <property type="entry name" value="PRE_SET"/>
    <property type="match status" value="1"/>
</dbReference>
<dbReference type="GO" id="GO:0016255">
    <property type="term" value="P:attachment of GPI anchor to protein"/>
    <property type="evidence" value="ECO:0007669"/>
    <property type="project" value="InterPro"/>
</dbReference>
<dbReference type="EMBL" id="KU659927">
    <property type="protein sequence ID" value="AOG17726.1"/>
    <property type="molecule type" value="mRNA"/>
</dbReference>
<feature type="domain" description="MBD" evidence="27">
    <location>
        <begin position="1196"/>
        <end position="1262"/>
    </location>
</feature>
<keyword evidence="10" id="KW-0949">S-adenosyl-L-methionine</keyword>
<evidence type="ECO:0000256" key="19">
    <source>
        <dbReference type="ARBA" id="ARBA00023242"/>
    </source>
</evidence>
<feature type="region of interest" description="Disordered" evidence="22">
    <location>
        <begin position="530"/>
        <end position="566"/>
    </location>
</feature>
<keyword evidence="7" id="KW-0337">GPI-anchor biosynthesis</keyword>
<dbReference type="SMART" id="SM00317">
    <property type="entry name" value="SET"/>
    <property type="match status" value="1"/>
</dbReference>
<feature type="region of interest" description="Disordered" evidence="22">
    <location>
        <begin position="423"/>
        <end position="451"/>
    </location>
</feature>
<dbReference type="UniPathway" id="UPA00196"/>
<evidence type="ECO:0000256" key="9">
    <source>
        <dbReference type="ARBA" id="ARBA00022679"/>
    </source>
</evidence>
<dbReference type="GO" id="GO:0046974">
    <property type="term" value="F:histone H3K9 methyltransferase activity"/>
    <property type="evidence" value="ECO:0007669"/>
    <property type="project" value="UniProtKB-ARBA"/>
</dbReference>
<dbReference type="PRINTS" id="PR00776">
    <property type="entry name" value="HEMOGLOBNASE"/>
</dbReference>
<reference evidence="28" key="1">
    <citation type="submission" date="2016-01" db="EMBL/GenBank/DDBJ databases">
        <title>Diversity of S-adenosylmethionine dependent methyltransferases of the cryptobiotic chironomid in relation to desiccation stress resistance.</title>
        <authorList>
            <person name="Deviatiiarov R."/>
            <person name="Gusev O."/>
            <person name="Aupov R."/>
            <person name="Cornette R."/>
            <person name="Kikawada T."/>
        </authorList>
    </citation>
    <scope>NUCLEOTIDE SEQUENCE</scope>
</reference>
<comment type="pathway">
    <text evidence="3">Glycolipid biosynthesis; glycosylphosphatidylinositol-anchor biosynthesis.</text>
</comment>
<keyword evidence="14" id="KW-0862">Zinc</keyword>
<dbReference type="GO" id="GO:0003677">
    <property type="term" value="F:DNA binding"/>
    <property type="evidence" value="ECO:0007669"/>
    <property type="project" value="InterPro"/>
</dbReference>
<feature type="region of interest" description="Disordered" evidence="22">
    <location>
        <begin position="1471"/>
        <end position="1550"/>
    </location>
</feature>
<evidence type="ECO:0000256" key="16">
    <source>
        <dbReference type="ARBA" id="ARBA00023015"/>
    </source>
</evidence>
<feature type="chain" id="PRO_5008552515" evidence="23">
    <location>
        <begin position="23"/>
        <end position="1663"/>
    </location>
</feature>
<accession>A0A1B3PDC5</accession>
<dbReference type="SMART" id="SM00391">
    <property type="entry name" value="MBD"/>
    <property type="match status" value="1"/>
</dbReference>
<keyword evidence="18" id="KW-0804">Transcription</keyword>
<evidence type="ECO:0000256" key="21">
    <source>
        <dbReference type="SAM" id="Coils"/>
    </source>
</evidence>
<evidence type="ECO:0000259" key="26">
    <source>
        <dbReference type="PROSITE" id="PS50868"/>
    </source>
</evidence>
<dbReference type="Gene3D" id="3.40.50.1460">
    <property type="match status" value="1"/>
</dbReference>
<dbReference type="InterPro" id="IPR041291">
    <property type="entry name" value="TUDOR_5"/>
</dbReference>
<feature type="compositionally biased region" description="Acidic residues" evidence="22">
    <location>
        <begin position="705"/>
        <end position="715"/>
    </location>
</feature>
<dbReference type="InterPro" id="IPR046341">
    <property type="entry name" value="SET_dom_sf"/>
</dbReference>
<dbReference type="GO" id="GO:0010629">
    <property type="term" value="P:negative regulation of gene expression"/>
    <property type="evidence" value="ECO:0007669"/>
    <property type="project" value="TreeGrafter"/>
</dbReference>
<organism evidence="28">
    <name type="scientific">Polypedilum vanderplanki</name>
    <name type="common">Sleeping chironomid midge</name>
    <dbReference type="NCBI Taxonomy" id="319348"/>
    <lineage>
        <taxon>Eukaryota</taxon>
        <taxon>Metazoa</taxon>
        <taxon>Ecdysozoa</taxon>
        <taxon>Arthropoda</taxon>
        <taxon>Hexapoda</taxon>
        <taxon>Insecta</taxon>
        <taxon>Pterygota</taxon>
        <taxon>Neoptera</taxon>
        <taxon>Endopterygota</taxon>
        <taxon>Diptera</taxon>
        <taxon>Nematocera</taxon>
        <taxon>Chironomoidea</taxon>
        <taxon>Chironomidae</taxon>
        <taxon>Chironominae</taxon>
        <taxon>Polypedilum</taxon>
        <taxon>Polypedilum</taxon>
    </lineage>
</organism>
<dbReference type="GO" id="GO:0008270">
    <property type="term" value="F:zinc ion binding"/>
    <property type="evidence" value="ECO:0007669"/>
    <property type="project" value="InterPro"/>
</dbReference>
<keyword evidence="11" id="KW-0479">Metal-binding</keyword>
<evidence type="ECO:0000256" key="20">
    <source>
        <dbReference type="PIRSR" id="PIRSR019663-1"/>
    </source>
</evidence>
<dbReference type="InterPro" id="IPR016177">
    <property type="entry name" value="DNA-bd_dom_sf"/>
</dbReference>
<protein>
    <submittedName>
        <fullName evidence="28">Putative histone-lysine N-methyltransferase SETDB1-like protein</fullName>
    </submittedName>
</protein>
<dbReference type="Gene3D" id="3.30.890.10">
    <property type="entry name" value="Methyl-cpg-binding Protein 2, Chain A"/>
    <property type="match status" value="1"/>
</dbReference>
<dbReference type="PROSITE" id="PS50868">
    <property type="entry name" value="POST_SET"/>
    <property type="match status" value="1"/>
</dbReference>
<comment type="similarity">
    <text evidence="4">Belongs to the peptidase C13 family.</text>
</comment>
<dbReference type="InterPro" id="IPR001214">
    <property type="entry name" value="SET_dom"/>
</dbReference>
<feature type="domain" description="Post-SET" evidence="26">
    <location>
        <begin position="1647"/>
        <end position="1663"/>
    </location>
</feature>
<dbReference type="InterPro" id="IPR051516">
    <property type="entry name" value="SETDB_methyltransferase"/>
</dbReference>
<dbReference type="Pfam" id="PF00856">
    <property type="entry name" value="SET"/>
    <property type="match status" value="1"/>
</dbReference>
<evidence type="ECO:0000256" key="8">
    <source>
        <dbReference type="ARBA" id="ARBA00022603"/>
    </source>
</evidence>
<dbReference type="Gene3D" id="2.30.30.140">
    <property type="match status" value="1"/>
</dbReference>
<keyword evidence="13" id="KW-0677">Repeat</keyword>
<evidence type="ECO:0000259" key="25">
    <source>
        <dbReference type="PROSITE" id="PS50867"/>
    </source>
</evidence>
<dbReference type="Pfam" id="PF01429">
    <property type="entry name" value="MBD"/>
    <property type="match status" value="1"/>
</dbReference>
<evidence type="ECO:0000256" key="12">
    <source>
        <dbReference type="ARBA" id="ARBA00022729"/>
    </source>
</evidence>
<evidence type="ECO:0000256" key="7">
    <source>
        <dbReference type="ARBA" id="ARBA00022502"/>
    </source>
</evidence>
<feature type="region of interest" description="Disordered" evidence="22">
    <location>
        <begin position="705"/>
        <end position="724"/>
    </location>
</feature>
<keyword evidence="12 23" id="KW-0732">Signal</keyword>
<dbReference type="InterPro" id="IPR041292">
    <property type="entry name" value="Tudor_4"/>
</dbReference>
<dbReference type="Pfam" id="PF18359">
    <property type="entry name" value="Tudor_5"/>
    <property type="match status" value="1"/>
</dbReference>
<evidence type="ECO:0000256" key="22">
    <source>
        <dbReference type="SAM" id="MobiDB-lite"/>
    </source>
</evidence>
<evidence type="ECO:0000256" key="2">
    <source>
        <dbReference type="ARBA" id="ARBA00004286"/>
    </source>
</evidence>
<keyword evidence="15" id="KW-0156">Chromatin regulator</keyword>
<keyword evidence="19" id="KW-0539">Nucleus</keyword>
<dbReference type="GO" id="GO:0070828">
    <property type="term" value="P:heterochromatin organization"/>
    <property type="evidence" value="ECO:0007669"/>
    <property type="project" value="TreeGrafter"/>
</dbReference>
<dbReference type="GO" id="GO:0006506">
    <property type="term" value="P:GPI anchor biosynthetic process"/>
    <property type="evidence" value="ECO:0007669"/>
    <property type="project" value="UniProtKB-UniPathway"/>
</dbReference>
<dbReference type="PROSITE" id="PS50280">
    <property type="entry name" value="SET"/>
    <property type="match status" value="1"/>
</dbReference>
<evidence type="ECO:0000256" key="1">
    <source>
        <dbReference type="ARBA" id="ARBA00004123"/>
    </source>
</evidence>
<feature type="compositionally biased region" description="Acidic residues" evidence="22">
    <location>
        <begin position="1479"/>
        <end position="1492"/>
    </location>
</feature>
<proteinExistence type="evidence at transcript level"/>
<dbReference type="PIRSF" id="PIRSF019663">
    <property type="entry name" value="Legumain"/>
    <property type="match status" value="1"/>
</dbReference>
<evidence type="ECO:0000256" key="17">
    <source>
        <dbReference type="ARBA" id="ARBA00023054"/>
    </source>
</evidence>
<dbReference type="PANTHER" id="PTHR46024">
    <property type="entry name" value="HISTONE-LYSINE N-METHYLTRANSFERASE EGGLESS"/>
    <property type="match status" value="1"/>
</dbReference>
<dbReference type="InterPro" id="IPR047232">
    <property type="entry name" value="SETDB1/2-like_MBD"/>
</dbReference>
<keyword evidence="8 28" id="KW-0489">Methyltransferase</keyword>
<evidence type="ECO:0000256" key="15">
    <source>
        <dbReference type="ARBA" id="ARBA00022853"/>
    </source>
</evidence>
<name>A0A1B3PDC5_POLVA</name>
<keyword evidence="5" id="KW-0158">Chromosome</keyword>
<keyword evidence="6" id="KW-0678">Repressor</keyword>
<keyword evidence="16" id="KW-0805">Transcription regulation</keyword>
<dbReference type="GO" id="GO:0003923">
    <property type="term" value="F:GPI-anchor transamidase activity"/>
    <property type="evidence" value="ECO:0007669"/>
    <property type="project" value="InterPro"/>
</dbReference>
<evidence type="ECO:0000259" key="27">
    <source>
        <dbReference type="PROSITE" id="PS50982"/>
    </source>
</evidence>
<feature type="compositionally biased region" description="Polar residues" evidence="22">
    <location>
        <begin position="1125"/>
        <end position="1138"/>
    </location>
</feature>
<feature type="region of interest" description="Disordered" evidence="22">
    <location>
        <begin position="831"/>
        <end position="862"/>
    </location>
</feature>
<dbReference type="InterPro" id="IPR001739">
    <property type="entry name" value="Methyl_CpG_DNA-bd"/>
</dbReference>
<dbReference type="CDD" id="cd10517">
    <property type="entry name" value="SET_SETDB1"/>
    <property type="match status" value="1"/>
</dbReference>
<feature type="compositionally biased region" description="Low complexity" evidence="22">
    <location>
        <begin position="844"/>
        <end position="861"/>
    </location>
</feature>
<dbReference type="InterPro" id="IPR028361">
    <property type="entry name" value="GPI_transamidase"/>
</dbReference>
<evidence type="ECO:0000256" key="11">
    <source>
        <dbReference type="ARBA" id="ARBA00022723"/>
    </source>
</evidence>
<dbReference type="Pfam" id="PF01650">
    <property type="entry name" value="Peptidase_C13"/>
    <property type="match status" value="1"/>
</dbReference>
<dbReference type="PROSITE" id="PS50982">
    <property type="entry name" value="MBD"/>
    <property type="match status" value="1"/>
</dbReference>
<feature type="compositionally biased region" description="Low complexity" evidence="22">
    <location>
        <begin position="530"/>
        <end position="539"/>
    </location>
</feature>
<dbReference type="Gene3D" id="2.170.270.10">
    <property type="entry name" value="SET domain"/>
    <property type="match status" value="1"/>
</dbReference>
<evidence type="ECO:0000313" key="28">
    <source>
        <dbReference type="EMBL" id="AOG17726.1"/>
    </source>
</evidence>
<dbReference type="PANTHER" id="PTHR46024:SF1">
    <property type="entry name" value="HISTONE-LYSINE N-METHYLTRANSFERASE EGGLESS"/>
    <property type="match status" value="1"/>
</dbReference>
<keyword evidence="17 21" id="KW-0175">Coiled coil</keyword>
<feature type="non-terminal residue" evidence="28">
    <location>
        <position position="1663"/>
    </location>
</feature>
<dbReference type="InterPro" id="IPR007728">
    <property type="entry name" value="Pre-SET_dom"/>
</dbReference>
<gene>
    <name evidence="28" type="primary">HMT-17</name>
</gene>
<evidence type="ECO:0000256" key="3">
    <source>
        <dbReference type="ARBA" id="ARBA00004687"/>
    </source>
</evidence>
<evidence type="ECO:0000256" key="13">
    <source>
        <dbReference type="ARBA" id="ARBA00022737"/>
    </source>
</evidence>
<dbReference type="SMART" id="SM00468">
    <property type="entry name" value="PreSET"/>
    <property type="match status" value="1"/>
</dbReference>
<dbReference type="CDD" id="cd01395">
    <property type="entry name" value="HMT_MBD"/>
    <property type="match status" value="1"/>
</dbReference>
<dbReference type="GO" id="GO:0042765">
    <property type="term" value="C:GPI-anchor transamidase complex"/>
    <property type="evidence" value="ECO:0007669"/>
    <property type="project" value="InterPro"/>
</dbReference>
<sequence>MEIKSILKILFILILSPLFCNSSEIELPDKYVERAAQEHTNNWAVLVDTSRFWFNYRHVANVLSIYRSVKRLGIPDSQIILMVADDMACNSRNPRPATVFNNMNQQINVYGNDVEVDYRGYEVTVENFVRLLTGRNHNGTARSKRLLTDSGSNVLMYLTGHGGEGFLKFQDSEEITSQELANAIEQMWQKQRYHELFFMIDTCQAASMYEKFYSPNILAVASSLVGEDSLSHHVDPAIGVYIIDRYTYYVLEFLEKVEPNSKRNMTEFFSKVCPKRVCISTVGVRKDLYAKDPSLVPINNFFGSIRPIEMVNVVNISIPSIPDEKENEKVDKIVKRIAYSDLKIKFVEQFPSIFSNFNLRIDKKNRLTMDIDESENISTENLSEEKKSIEDELKEVEKTNDNVIESNNQSTLDKNASDINATLNKEEEKNPAQVEEMSEKEKIDQQEVKNEKELQTTDEFISNNIKTTVKKEDTDIKDEIKACSSTQEIKEEDKKTPNKSETPEDIINLLKSLSPEKLKEIKCKVLEISENTTESSKSTNDADENKKSQVEAKFENDQKELVTESVTSTISPKDDVICLDSDDDESLPPLMPITNDNNATISTNSTEQIKNNDSNSISKINGCDSKRPKECINPDCPRNANDEYLECPLFVMSMYYVMRKPNKIQWVCSTCHKNSIETYEKLCTRMLNNEPWFKENIPKKQDLVEILDSDDEDEKNTDNEEKKRRKEKLQVIDFDLDTEKEIEDIITQIASRINTEFQLEAEQKYIDDRLNKNDKRLEELQQQCKDLESKSYKMYNELYSLNRPQIQRRPSLDLECLVLSETGVISQSNGYLTQSLPHNHHASTSKSTQSSSTSNAQTTSAPVQETPKICYAVRQRNQPMPHWMACKIIEDLSTSEEKKFKVQFCDNMANSVQIVSGKEICYPVSSDKLEIGARVIAIFPRAPKKGQAQRRFLPGVIGEKLTQYNKRRYLVFCDYGQVKYCNMNEVREIQEYSENVWEDVHPNLKQFIRDYLESKTNRSRALLNVRVNTTIMTERGGNWRKTIVKEVDCSLVQVYFVDEHITEWLYRGSKRLYTMFQQSSRPQRSTIQRRNDPAISYVEIDDDSSNDRIESGIKSNRNIAKKSTSRPSNQLQSQVSTNASNENHKVIILNDSNIYLEEPAKVAVVKHFTPKKDICPKKYVPHECNSQCIPPLKNNLSAFVPLAKPLLTCWERQILKHNKSRTVIYKAPCGRRLRNYHEVFRYFEMTKCFLNIENFDFDDSIQVLSSLVVDQSLCPLFIPDISNGKEGMKIQCINAFDEQSPPPLEYSPHRIPMPGVNINTDPEFMSCCDCTNECFDKSKCACFQLTIQGAKYKDLMVEDPEDISYVWKRLLAPVPTGIYECNSRCKCSKRCLNKVVQHPIQVKLQLYRTKSRGWGLQSLHDIPKGTFICIYAGNLYSEKDANALCQGQDHGDEYFAELDLIENAEARKDGYESGVVNPDESDQEEQDSDSDYDDKNDSHDYDDGDFVSKSKAIGNREIITRSSRREKSAKSSASSTPQRTNSEDSSEDEMVNMMPNTENTLTEGLRLPFRKLYGPKEKVYIMDAKKCGNVGRYFNHSCDPNLFVQSVFVDTHDLRFPWISFFAMRAIKAGEELTWNYNYEVGSVPSKVLYCKCGAKNCRGRIL</sequence>
<feature type="domain" description="SET" evidence="24">
    <location>
        <begin position="1402"/>
        <end position="1638"/>
    </location>
</feature>
<dbReference type="GO" id="GO:0006508">
    <property type="term" value="P:proteolysis"/>
    <property type="evidence" value="ECO:0007669"/>
    <property type="project" value="InterPro"/>
</dbReference>
<feature type="region of interest" description="Disordered" evidence="22">
    <location>
        <begin position="1106"/>
        <end position="1138"/>
    </location>
</feature>
<dbReference type="SUPFAM" id="SSF54171">
    <property type="entry name" value="DNA-binding domain"/>
    <property type="match status" value="1"/>
</dbReference>
<evidence type="ECO:0000256" key="10">
    <source>
        <dbReference type="ARBA" id="ARBA00022691"/>
    </source>
</evidence>
<feature type="signal peptide" evidence="23">
    <location>
        <begin position="1"/>
        <end position="22"/>
    </location>
</feature>
<dbReference type="GO" id="GO:0005694">
    <property type="term" value="C:chromosome"/>
    <property type="evidence" value="ECO:0007669"/>
    <property type="project" value="UniProtKB-SubCell"/>
</dbReference>
<feature type="compositionally biased region" description="Basic and acidic residues" evidence="22">
    <location>
        <begin position="437"/>
        <end position="451"/>
    </location>
</feature>
<evidence type="ECO:0000256" key="4">
    <source>
        <dbReference type="ARBA" id="ARBA00009941"/>
    </source>
</evidence>
<feature type="coiled-coil region" evidence="21">
    <location>
        <begin position="770"/>
        <end position="797"/>
    </location>
</feature>